<keyword evidence="1" id="KW-0472">Membrane</keyword>
<dbReference type="Proteomes" id="UP001144256">
    <property type="component" value="Unassembled WGS sequence"/>
</dbReference>
<accession>A0A9W6DGT5</accession>
<dbReference type="EMBL" id="BRLB01000007">
    <property type="protein sequence ID" value="GKX30124.1"/>
    <property type="molecule type" value="Genomic_DNA"/>
</dbReference>
<dbReference type="InterPro" id="IPR029062">
    <property type="entry name" value="Class_I_gatase-like"/>
</dbReference>
<gene>
    <name evidence="2" type="ORF">SH1V18_26040</name>
</gene>
<protein>
    <submittedName>
        <fullName evidence="2">Uncharacterized protein</fullName>
    </submittedName>
</protein>
<keyword evidence="1" id="KW-0812">Transmembrane</keyword>
<proteinExistence type="predicted"/>
<keyword evidence="1" id="KW-1133">Transmembrane helix</keyword>
<reference evidence="2" key="1">
    <citation type="submission" date="2022-06" db="EMBL/GenBank/DDBJ databases">
        <title>Vallitalea longa sp. nov., an anaerobic bacterium isolated from marine sediment.</title>
        <authorList>
            <person name="Hirano S."/>
            <person name="Terahara T."/>
            <person name="Mori K."/>
            <person name="Hamada M."/>
            <person name="Matsumoto R."/>
            <person name="Kobayashi T."/>
        </authorList>
    </citation>
    <scope>NUCLEOTIDE SEQUENCE</scope>
    <source>
        <strain evidence="2">SH18-1</strain>
    </source>
</reference>
<evidence type="ECO:0000256" key="1">
    <source>
        <dbReference type="SAM" id="Phobius"/>
    </source>
</evidence>
<evidence type="ECO:0000313" key="3">
    <source>
        <dbReference type="Proteomes" id="UP001144256"/>
    </source>
</evidence>
<dbReference type="SUPFAM" id="SSF52317">
    <property type="entry name" value="Class I glutamine amidotransferase-like"/>
    <property type="match status" value="1"/>
</dbReference>
<keyword evidence="3" id="KW-1185">Reference proteome</keyword>
<dbReference type="RefSeq" id="WP_281816030.1">
    <property type="nucleotide sequence ID" value="NZ_BRLB01000007.1"/>
</dbReference>
<evidence type="ECO:0000313" key="2">
    <source>
        <dbReference type="EMBL" id="GKX30124.1"/>
    </source>
</evidence>
<dbReference type="AlphaFoldDB" id="A0A9W6DGT5"/>
<comment type="caution">
    <text evidence="2">The sequence shown here is derived from an EMBL/GenBank/DDBJ whole genome shotgun (WGS) entry which is preliminary data.</text>
</comment>
<sequence>MKRIIRLIICTFIVFLFTEIGISVHASNNDNFKIDVNYGYDNYYKVYKDMPVNINIVNDIDDFDGIVKIRYHVNSENDGMLSQKVTCEKGNAKDIKFIIPRVNENLAIIRVILEEKEKVIYEKKFTLPFNQGIESNLMLGVLDEDYDDLNYFNSDICTKVNLNENNFPEDVFASKILDVIIINNYNLSKLNEKQIEVLKEWVIDGGHLIIGSGVNYTKTIPIIEDFIGIDSINELIEADNKILYDVVNEQSDENVINNTPLSIIEFDSSTLKEVVSNGEYGLAYNVKKGKGNIDLYTFDLGMEPMKSFTYNNEFMNLYLLPKFMDKQIRVSNESTPYNRATDFLEIMTQIKYPAIWKIITIIVIYILILGPILYIFLKKRGKRQYMWVFIPVISILFVAIMYVTGINTRIKEPVSQFINILNFSEDGGSKDSFGTVLNTNMSKLRVKSEDGLSMIPIIERNNHFYSTSDDIQYRDFPIYYNLELGLDSTIEYYKSNVLSNNSFKIETPESVPQVNLIDLQLTADGRELTGTVTNNYDFDFKNCIVYFNNMIYTIDNLNESEVKNVGKPIPKSYDSLWRYAWEISRGISDSVEAKKDMYQNAEMLDYIRYIYESINSDEVLFVGFTDETFAKGFQVNNRKIDNKEKTMITSLATVNYIKGSTVLLDYGMVKPLVNGVISEEIAYANDKEFSFTYQMPTETMDMTLVKIRRNPIYSEKFDKGKYYLIANDESYIEMTDSITINKENIDKYISNDGELRMVVIMDDRGDFDVPEIYVEGIGK</sequence>
<feature type="transmembrane region" description="Helical" evidence="1">
    <location>
        <begin position="354"/>
        <end position="377"/>
    </location>
</feature>
<name>A0A9W6DGT5_9FIRM</name>
<feature type="transmembrane region" description="Helical" evidence="1">
    <location>
        <begin position="384"/>
        <end position="403"/>
    </location>
</feature>
<organism evidence="2 3">
    <name type="scientific">Vallitalea longa</name>
    <dbReference type="NCBI Taxonomy" id="2936439"/>
    <lineage>
        <taxon>Bacteria</taxon>
        <taxon>Bacillati</taxon>
        <taxon>Bacillota</taxon>
        <taxon>Clostridia</taxon>
        <taxon>Lachnospirales</taxon>
        <taxon>Vallitaleaceae</taxon>
        <taxon>Vallitalea</taxon>
    </lineage>
</organism>